<proteinExistence type="predicted"/>
<dbReference type="GO" id="GO:0000976">
    <property type="term" value="F:transcription cis-regulatory region binding"/>
    <property type="evidence" value="ECO:0007669"/>
    <property type="project" value="TreeGrafter"/>
</dbReference>
<keyword evidence="1" id="KW-0805">Transcription regulation</keyword>
<evidence type="ECO:0000256" key="4">
    <source>
        <dbReference type="PROSITE-ProRule" id="PRU00335"/>
    </source>
</evidence>
<evidence type="ECO:0000256" key="2">
    <source>
        <dbReference type="ARBA" id="ARBA00023125"/>
    </source>
</evidence>
<dbReference type="eggNOG" id="COG1309">
    <property type="taxonomic scope" value="Bacteria"/>
</dbReference>
<dbReference type="SUPFAM" id="SSF46689">
    <property type="entry name" value="Homeodomain-like"/>
    <property type="match status" value="1"/>
</dbReference>
<protein>
    <submittedName>
        <fullName evidence="6">Transcriptional regulator, TetR family</fullName>
    </submittedName>
</protein>
<evidence type="ECO:0000256" key="3">
    <source>
        <dbReference type="ARBA" id="ARBA00023163"/>
    </source>
</evidence>
<dbReference type="InterPro" id="IPR050109">
    <property type="entry name" value="HTH-type_TetR-like_transc_reg"/>
</dbReference>
<dbReference type="PANTHER" id="PTHR30055:SF234">
    <property type="entry name" value="HTH-TYPE TRANSCRIPTIONAL REGULATOR BETI"/>
    <property type="match status" value="1"/>
</dbReference>
<feature type="domain" description="HTH tetR-type" evidence="5">
    <location>
        <begin position="33"/>
        <end position="93"/>
    </location>
</feature>
<evidence type="ECO:0000313" key="7">
    <source>
        <dbReference type="Proteomes" id="UP000006001"/>
    </source>
</evidence>
<evidence type="ECO:0000256" key="1">
    <source>
        <dbReference type="ARBA" id="ARBA00023015"/>
    </source>
</evidence>
<gene>
    <name evidence="6" type="ORF">HMPREF0762_01553</name>
</gene>
<dbReference type="Proteomes" id="UP000006001">
    <property type="component" value="Unassembled WGS sequence"/>
</dbReference>
<comment type="caution">
    <text evidence="6">The sequence shown here is derived from an EMBL/GenBank/DDBJ whole genome shotgun (WGS) entry which is preliminary data.</text>
</comment>
<dbReference type="RefSeq" id="WP_006362815.1">
    <property type="nucleotide sequence ID" value="NZ_GG700631.1"/>
</dbReference>
<dbReference type="PANTHER" id="PTHR30055">
    <property type="entry name" value="HTH-TYPE TRANSCRIPTIONAL REGULATOR RUTR"/>
    <property type="match status" value="1"/>
</dbReference>
<dbReference type="AlphaFoldDB" id="D0WI81"/>
<dbReference type="OrthoDB" id="2356263at2"/>
<dbReference type="Pfam" id="PF00440">
    <property type="entry name" value="TetR_N"/>
    <property type="match status" value="1"/>
</dbReference>
<dbReference type="STRING" id="649764.HMPREF0762_01553"/>
<dbReference type="InterPro" id="IPR001647">
    <property type="entry name" value="HTH_TetR"/>
</dbReference>
<keyword evidence="2 4" id="KW-0238">DNA-binding</keyword>
<accession>D0WI81</accession>
<evidence type="ECO:0000313" key="6">
    <source>
        <dbReference type="EMBL" id="EEZ60748.1"/>
    </source>
</evidence>
<sequence>MATIRRYGERTPQEAAAHVRRHRENLAETRRLQGTPGVIAATARALFERDGVRKTTVTAIAREANVTRELAYYHFGNKNGIIEAVLDDYAEDLVESVIAWNESRAFGDTAGSLRTCVHTFRYALYDADGEPRPMISVLEELGVRDAFDVRATVETVDCLNDHIVAEYAAYHQIEIHLVYEMFCLVIFGLVGLVKVRPTICDEDLMKVVEQALRLDMEPVAPRDRETNRRLEL</sequence>
<dbReference type="Gene3D" id="1.10.357.10">
    <property type="entry name" value="Tetracycline Repressor, domain 2"/>
    <property type="match status" value="1"/>
</dbReference>
<dbReference type="InterPro" id="IPR009057">
    <property type="entry name" value="Homeodomain-like_sf"/>
</dbReference>
<keyword evidence="7" id="KW-1185">Reference proteome</keyword>
<keyword evidence="3" id="KW-0804">Transcription</keyword>
<dbReference type="GeneID" id="85008326"/>
<dbReference type="GO" id="GO:0003700">
    <property type="term" value="F:DNA-binding transcription factor activity"/>
    <property type="evidence" value="ECO:0007669"/>
    <property type="project" value="TreeGrafter"/>
</dbReference>
<dbReference type="PROSITE" id="PS50977">
    <property type="entry name" value="HTH_TETR_2"/>
    <property type="match status" value="1"/>
</dbReference>
<reference evidence="6" key="1">
    <citation type="submission" date="2009-10" db="EMBL/GenBank/DDBJ databases">
        <authorList>
            <person name="Weinstock G."/>
            <person name="Sodergren E."/>
            <person name="Clifton S."/>
            <person name="Fulton L."/>
            <person name="Fulton B."/>
            <person name="Courtney L."/>
            <person name="Fronick C."/>
            <person name="Harrison M."/>
            <person name="Strong C."/>
            <person name="Farmer C."/>
            <person name="Delahaunty K."/>
            <person name="Markovic C."/>
            <person name="Hall O."/>
            <person name="Minx P."/>
            <person name="Tomlinson C."/>
            <person name="Mitreva M."/>
            <person name="Nelson J."/>
            <person name="Hou S."/>
            <person name="Wollam A."/>
            <person name="Pepin K.H."/>
            <person name="Johnson M."/>
            <person name="Bhonagiri V."/>
            <person name="Nash W.E."/>
            <person name="Warren W."/>
            <person name="Chinwalla A."/>
            <person name="Mardis E.R."/>
            <person name="Wilson R.K."/>
        </authorList>
    </citation>
    <scope>NUCLEOTIDE SEQUENCE [LARGE SCALE GENOMIC DNA]</scope>
    <source>
        <strain evidence="6">ATCC 700122</strain>
    </source>
</reference>
<name>D0WI81_SLAES</name>
<evidence type="ECO:0000259" key="5">
    <source>
        <dbReference type="PROSITE" id="PS50977"/>
    </source>
</evidence>
<dbReference type="EMBL" id="ACUX02000016">
    <property type="protein sequence ID" value="EEZ60748.1"/>
    <property type="molecule type" value="Genomic_DNA"/>
</dbReference>
<organism evidence="6 7">
    <name type="scientific">Slackia exigua (strain ATCC 700122 / DSM 15923 / CIP 105133 / JCM 11022 / KCTC 5966 / S-7)</name>
    <dbReference type="NCBI Taxonomy" id="649764"/>
    <lineage>
        <taxon>Bacteria</taxon>
        <taxon>Bacillati</taxon>
        <taxon>Actinomycetota</taxon>
        <taxon>Coriobacteriia</taxon>
        <taxon>Eggerthellales</taxon>
        <taxon>Eggerthellaceae</taxon>
        <taxon>Slackia</taxon>
    </lineage>
</organism>
<feature type="DNA-binding region" description="H-T-H motif" evidence="4">
    <location>
        <begin position="56"/>
        <end position="75"/>
    </location>
</feature>
<dbReference type="HOGENOM" id="CLU_097458_0_0_11"/>
<dbReference type="PRINTS" id="PR00455">
    <property type="entry name" value="HTHTETR"/>
</dbReference>